<dbReference type="EMBL" id="AUZZ01009078">
    <property type="protein sequence ID" value="EQD35004.1"/>
    <property type="molecule type" value="Genomic_DNA"/>
</dbReference>
<feature type="non-terminal residue" evidence="6">
    <location>
        <position position="102"/>
    </location>
</feature>
<dbReference type="Gene3D" id="1.10.260.40">
    <property type="entry name" value="lambda repressor-like DNA-binding domains"/>
    <property type="match status" value="1"/>
</dbReference>
<keyword evidence="4" id="KW-0804">Transcription</keyword>
<dbReference type="SMART" id="SM00354">
    <property type="entry name" value="HTH_LACI"/>
    <property type="match status" value="1"/>
</dbReference>
<feature type="domain" description="HTH lacI-type" evidence="5">
    <location>
        <begin position="14"/>
        <end position="68"/>
    </location>
</feature>
<dbReference type="GO" id="GO:0000976">
    <property type="term" value="F:transcription cis-regulatory region binding"/>
    <property type="evidence" value="ECO:0007669"/>
    <property type="project" value="TreeGrafter"/>
</dbReference>
<dbReference type="PROSITE" id="PS00356">
    <property type="entry name" value="HTH_LACI_1"/>
    <property type="match status" value="1"/>
</dbReference>
<reference evidence="6" key="2">
    <citation type="journal article" date="2014" name="ISME J.">
        <title>Microbial stratification in low pH oxic and suboxic macroscopic growths along an acid mine drainage.</title>
        <authorList>
            <person name="Mendez-Garcia C."/>
            <person name="Mesa V."/>
            <person name="Sprenger R.R."/>
            <person name="Richter M."/>
            <person name="Diez M.S."/>
            <person name="Solano J."/>
            <person name="Bargiela R."/>
            <person name="Golyshina O.V."/>
            <person name="Manteca A."/>
            <person name="Ramos J.L."/>
            <person name="Gallego J.R."/>
            <person name="Llorente I."/>
            <person name="Martins Dos Santos V.A."/>
            <person name="Jensen O.N."/>
            <person name="Pelaez A.I."/>
            <person name="Sanchez J."/>
            <person name="Ferrer M."/>
        </authorList>
    </citation>
    <scope>NUCLEOTIDE SEQUENCE</scope>
</reference>
<evidence type="ECO:0000256" key="4">
    <source>
        <dbReference type="ARBA" id="ARBA00023163"/>
    </source>
</evidence>
<evidence type="ECO:0000313" key="6">
    <source>
        <dbReference type="EMBL" id="EQD35004.1"/>
    </source>
</evidence>
<gene>
    <name evidence="6" type="ORF">B2A_12584</name>
</gene>
<dbReference type="GO" id="GO:0003700">
    <property type="term" value="F:DNA-binding transcription factor activity"/>
    <property type="evidence" value="ECO:0007669"/>
    <property type="project" value="TreeGrafter"/>
</dbReference>
<organism evidence="6">
    <name type="scientific">mine drainage metagenome</name>
    <dbReference type="NCBI Taxonomy" id="410659"/>
    <lineage>
        <taxon>unclassified sequences</taxon>
        <taxon>metagenomes</taxon>
        <taxon>ecological metagenomes</taxon>
    </lineage>
</organism>
<keyword evidence="2" id="KW-0805">Transcription regulation</keyword>
<comment type="caution">
    <text evidence="6">The sequence shown here is derived from an EMBL/GenBank/DDBJ whole genome shotgun (WGS) entry which is preliminary data.</text>
</comment>
<proteinExistence type="predicted"/>
<accession>T1A1S5</accession>
<keyword evidence="3" id="KW-0238">DNA-binding</keyword>
<name>T1A1S5_9ZZZZ</name>
<dbReference type="PANTHER" id="PTHR30146:SF148">
    <property type="entry name" value="HTH-TYPE TRANSCRIPTIONAL REPRESSOR PURR-RELATED"/>
    <property type="match status" value="1"/>
</dbReference>
<evidence type="ECO:0000259" key="5">
    <source>
        <dbReference type="PROSITE" id="PS50932"/>
    </source>
</evidence>
<dbReference type="InterPro" id="IPR028082">
    <property type="entry name" value="Peripla_BP_I"/>
</dbReference>
<dbReference type="AlphaFoldDB" id="T1A1S5"/>
<evidence type="ECO:0000256" key="3">
    <source>
        <dbReference type="ARBA" id="ARBA00023125"/>
    </source>
</evidence>
<sequence length="102" mass="11206">MLDKVFMNLPPRRLRIGDVAKLAGVSPATVSRVMSGSRPVSKEARDRVLAAARRFDYQPSQLARNLRRGQTATVGVLVSDIENPHFAAMVRAIEAALYDRGT</sequence>
<dbReference type="PROSITE" id="PS50932">
    <property type="entry name" value="HTH_LACI_2"/>
    <property type="match status" value="1"/>
</dbReference>
<dbReference type="PANTHER" id="PTHR30146">
    <property type="entry name" value="LACI-RELATED TRANSCRIPTIONAL REPRESSOR"/>
    <property type="match status" value="1"/>
</dbReference>
<evidence type="ECO:0000256" key="1">
    <source>
        <dbReference type="ARBA" id="ARBA00022491"/>
    </source>
</evidence>
<dbReference type="InterPro" id="IPR010982">
    <property type="entry name" value="Lambda_DNA-bd_dom_sf"/>
</dbReference>
<dbReference type="SUPFAM" id="SSF47413">
    <property type="entry name" value="lambda repressor-like DNA-binding domains"/>
    <property type="match status" value="1"/>
</dbReference>
<protein>
    <submittedName>
        <fullName evidence="6">Transcriptional regulator lacI family protein</fullName>
    </submittedName>
</protein>
<keyword evidence="1" id="KW-0678">Repressor</keyword>
<dbReference type="InterPro" id="IPR000843">
    <property type="entry name" value="HTH_LacI"/>
</dbReference>
<dbReference type="Pfam" id="PF00356">
    <property type="entry name" value="LacI"/>
    <property type="match status" value="1"/>
</dbReference>
<dbReference type="SUPFAM" id="SSF53822">
    <property type="entry name" value="Periplasmic binding protein-like I"/>
    <property type="match status" value="1"/>
</dbReference>
<dbReference type="Gene3D" id="3.40.50.2300">
    <property type="match status" value="1"/>
</dbReference>
<reference evidence="6" key="1">
    <citation type="submission" date="2013-08" db="EMBL/GenBank/DDBJ databases">
        <authorList>
            <person name="Mendez C."/>
            <person name="Richter M."/>
            <person name="Ferrer M."/>
            <person name="Sanchez J."/>
        </authorList>
    </citation>
    <scope>NUCLEOTIDE SEQUENCE</scope>
</reference>
<dbReference type="CDD" id="cd01392">
    <property type="entry name" value="HTH_LacI"/>
    <property type="match status" value="1"/>
</dbReference>
<evidence type="ECO:0000256" key="2">
    <source>
        <dbReference type="ARBA" id="ARBA00023015"/>
    </source>
</evidence>